<reference evidence="4" key="1">
    <citation type="submission" date="2019-03" db="EMBL/GenBank/DDBJ databases">
        <title>Long read genome sequence of the mycoparasitic Pythium oligandrum ATCC 38472 isolated from sugarbeet rhizosphere.</title>
        <authorList>
            <person name="Gaulin E."/>
        </authorList>
    </citation>
    <scope>NUCLEOTIDE SEQUENCE</scope>
    <source>
        <strain evidence="4">ATCC 38472_TT</strain>
    </source>
</reference>
<proteinExistence type="inferred from homology"/>
<name>A0A8K1FPZ5_PYTOL</name>
<accession>A0A8K1FPZ5</accession>
<comment type="caution">
    <text evidence="4">The sequence shown here is derived from an EMBL/GenBank/DDBJ whole genome shotgun (WGS) entry which is preliminary data.</text>
</comment>
<gene>
    <name evidence="4" type="ORF">Poli38472_011032</name>
</gene>
<dbReference type="SUPFAM" id="SSF51735">
    <property type="entry name" value="NAD(P)-binding Rossmann-fold domains"/>
    <property type="match status" value="1"/>
</dbReference>
<dbReference type="Gene3D" id="3.40.50.720">
    <property type="entry name" value="NAD(P)-binding Rossmann-like Domain"/>
    <property type="match status" value="1"/>
</dbReference>
<organism evidence="4 5">
    <name type="scientific">Pythium oligandrum</name>
    <name type="common">Mycoparasitic fungus</name>
    <dbReference type="NCBI Taxonomy" id="41045"/>
    <lineage>
        <taxon>Eukaryota</taxon>
        <taxon>Sar</taxon>
        <taxon>Stramenopiles</taxon>
        <taxon>Oomycota</taxon>
        <taxon>Peronosporomycetes</taxon>
        <taxon>Pythiales</taxon>
        <taxon>Pythiaceae</taxon>
        <taxon>Pythium</taxon>
    </lineage>
</organism>
<evidence type="ECO:0000313" key="5">
    <source>
        <dbReference type="Proteomes" id="UP000794436"/>
    </source>
</evidence>
<dbReference type="InterPro" id="IPR036291">
    <property type="entry name" value="NAD(P)-bd_dom_sf"/>
</dbReference>
<dbReference type="GO" id="GO:0005737">
    <property type="term" value="C:cytoplasm"/>
    <property type="evidence" value="ECO:0007669"/>
    <property type="project" value="TreeGrafter"/>
</dbReference>
<sequence length="230" mass="24391">MSSNTVFITGSSRGIGLALATWFTAAGWKVIGAARTPAKADKLRALNPHKIVQLDTTDEASIQNAAKELEGEEIDLLINNAGICHREDFFTLTRESLVQQFDVNTVGPFLVTRAFYPHVKAAATSKGHAKIAHISSVLGSISLSNGTLTGYSVSKAALNMLHTSITASAKADNISCIVICPGYVSTDMNGEVPGTIKPEKSAEMVGKVLTGYTAADTGKYYSHEGSELAW</sequence>
<keyword evidence="5" id="KW-1185">Reference proteome</keyword>
<keyword evidence="1" id="KW-0521">NADP</keyword>
<evidence type="ECO:0000256" key="2">
    <source>
        <dbReference type="ARBA" id="ARBA00023002"/>
    </source>
</evidence>
<dbReference type="OrthoDB" id="7289984at2759"/>
<dbReference type="Proteomes" id="UP000794436">
    <property type="component" value="Unassembled WGS sequence"/>
</dbReference>
<dbReference type="PANTHER" id="PTHR43544:SF7">
    <property type="entry name" value="NADB-LER2"/>
    <property type="match status" value="1"/>
</dbReference>
<evidence type="ECO:0000256" key="3">
    <source>
        <dbReference type="RuleBase" id="RU000363"/>
    </source>
</evidence>
<comment type="similarity">
    <text evidence="3">Belongs to the short-chain dehydrogenases/reductases (SDR) family.</text>
</comment>
<dbReference type="AlphaFoldDB" id="A0A8K1FPZ5"/>
<evidence type="ECO:0000256" key="1">
    <source>
        <dbReference type="ARBA" id="ARBA00022857"/>
    </source>
</evidence>
<dbReference type="CDD" id="cd05325">
    <property type="entry name" value="carb_red_sniffer_like_SDR_c"/>
    <property type="match status" value="1"/>
</dbReference>
<dbReference type="PRINTS" id="PR00081">
    <property type="entry name" value="GDHRDH"/>
</dbReference>
<dbReference type="InterPro" id="IPR051468">
    <property type="entry name" value="Fungal_SecMetab_SDRs"/>
</dbReference>
<dbReference type="EMBL" id="SPLM01000004">
    <property type="protein sequence ID" value="TMW67412.1"/>
    <property type="molecule type" value="Genomic_DNA"/>
</dbReference>
<dbReference type="Pfam" id="PF00106">
    <property type="entry name" value="adh_short"/>
    <property type="match status" value="1"/>
</dbReference>
<evidence type="ECO:0000313" key="4">
    <source>
        <dbReference type="EMBL" id="TMW67412.1"/>
    </source>
</evidence>
<evidence type="ECO:0008006" key="6">
    <source>
        <dbReference type="Google" id="ProtNLM"/>
    </source>
</evidence>
<protein>
    <recommendedName>
        <fullName evidence="6">NAD(P)-binding protein</fullName>
    </recommendedName>
</protein>
<keyword evidence="2" id="KW-0560">Oxidoreductase</keyword>
<dbReference type="PANTHER" id="PTHR43544">
    <property type="entry name" value="SHORT-CHAIN DEHYDROGENASE/REDUCTASE"/>
    <property type="match status" value="1"/>
</dbReference>
<dbReference type="PRINTS" id="PR00080">
    <property type="entry name" value="SDRFAMILY"/>
</dbReference>
<dbReference type="InterPro" id="IPR002347">
    <property type="entry name" value="SDR_fam"/>
</dbReference>
<dbReference type="GO" id="GO:0016491">
    <property type="term" value="F:oxidoreductase activity"/>
    <property type="evidence" value="ECO:0007669"/>
    <property type="project" value="UniProtKB-KW"/>
</dbReference>